<dbReference type="GO" id="GO:0006383">
    <property type="term" value="P:transcription by RNA polymerase III"/>
    <property type="evidence" value="ECO:0007669"/>
    <property type="project" value="InterPro"/>
</dbReference>
<evidence type="ECO:0000259" key="2">
    <source>
        <dbReference type="Pfam" id="PF10419"/>
    </source>
</evidence>
<dbReference type="Pfam" id="PF10419">
    <property type="entry name" value="TFIIIC_sub6"/>
    <property type="match status" value="1"/>
</dbReference>
<dbReference type="PANTHER" id="PTHR21860:SF2">
    <property type="entry name" value="GENERAL TRANSCRIPTION FACTOR 3C POLYPEPTIDE 6"/>
    <property type="match status" value="1"/>
</dbReference>
<feature type="compositionally biased region" description="Polar residues" evidence="1">
    <location>
        <begin position="169"/>
        <end position="182"/>
    </location>
</feature>
<dbReference type="GO" id="GO:0000127">
    <property type="term" value="C:transcription factor TFIIIC complex"/>
    <property type="evidence" value="ECO:0007669"/>
    <property type="project" value="TreeGrafter"/>
</dbReference>
<feature type="domain" description="Transcription factor TFIIIC triple barrel" evidence="2">
    <location>
        <begin position="35"/>
        <end position="126"/>
    </location>
</feature>
<evidence type="ECO:0000313" key="4">
    <source>
        <dbReference type="Proteomes" id="UP000308199"/>
    </source>
</evidence>
<protein>
    <recommendedName>
        <fullName evidence="2">Transcription factor TFIIIC triple barrel domain-containing protein</fullName>
    </recommendedName>
</protein>
<dbReference type="Gene3D" id="2.60.40.4370">
    <property type="match status" value="1"/>
</dbReference>
<dbReference type="Proteomes" id="UP000308199">
    <property type="component" value="Unassembled WGS sequence"/>
</dbReference>
<dbReference type="InterPro" id="IPR019481">
    <property type="entry name" value="TFIIIC_triple_barrel"/>
</dbReference>
<dbReference type="OrthoDB" id="1877767at2759"/>
<accession>A0A4S4LBE1</accession>
<proteinExistence type="predicted"/>
<organism evidence="3 4">
    <name type="scientific">Phellinidium pouzarii</name>
    <dbReference type="NCBI Taxonomy" id="167371"/>
    <lineage>
        <taxon>Eukaryota</taxon>
        <taxon>Fungi</taxon>
        <taxon>Dikarya</taxon>
        <taxon>Basidiomycota</taxon>
        <taxon>Agaricomycotina</taxon>
        <taxon>Agaricomycetes</taxon>
        <taxon>Hymenochaetales</taxon>
        <taxon>Hymenochaetaceae</taxon>
        <taxon>Phellinidium</taxon>
    </lineage>
</organism>
<dbReference type="EMBL" id="SGPK01000106">
    <property type="protein sequence ID" value="THH08278.1"/>
    <property type="molecule type" value="Genomic_DNA"/>
</dbReference>
<evidence type="ECO:0000313" key="3">
    <source>
        <dbReference type="EMBL" id="THH08278.1"/>
    </source>
</evidence>
<keyword evidence="4" id="KW-1185">Reference proteome</keyword>
<reference evidence="3 4" key="1">
    <citation type="submission" date="2019-02" db="EMBL/GenBank/DDBJ databases">
        <title>Genome sequencing of the rare red list fungi Phellinidium pouzarii.</title>
        <authorList>
            <person name="Buettner E."/>
            <person name="Kellner H."/>
        </authorList>
    </citation>
    <scope>NUCLEOTIDE SEQUENCE [LARGE SCALE GENOMIC DNA]</scope>
    <source>
        <strain evidence="3 4">DSM 108285</strain>
    </source>
</reference>
<dbReference type="AlphaFoldDB" id="A0A4S4LBE1"/>
<dbReference type="InterPro" id="IPR042771">
    <property type="entry name" value="GTF3C6-like"/>
</dbReference>
<feature type="compositionally biased region" description="Low complexity" evidence="1">
    <location>
        <begin position="184"/>
        <end position="195"/>
    </location>
</feature>
<gene>
    <name evidence="3" type="ORF">EW145_g2809</name>
</gene>
<name>A0A4S4LBE1_9AGAM</name>
<feature type="region of interest" description="Disordered" evidence="1">
    <location>
        <begin position="169"/>
        <end position="210"/>
    </location>
</feature>
<evidence type="ECO:0000256" key="1">
    <source>
        <dbReference type="SAM" id="MobiDB-lite"/>
    </source>
</evidence>
<comment type="caution">
    <text evidence="3">The sequence shown here is derived from an EMBL/GenBank/DDBJ whole genome shotgun (WGS) entry which is preliminary data.</text>
</comment>
<dbReference type="PANTHER" id="PTHR21860">
    <property type="entry name" value="TRANSCRIPTION INITIATION FACTOR IIIC TFIIIC , POLYPEPTIDE 6-RELATED"/>
    <property type="match status" value="1"/>
</dbReference>
<feature type="compositionally biased region" description="Basic and acidic residues" evidence="1">
    <location>
        <begin position="201"/>
        <end position="210"/>
    </location>
</feature>
<sequence length="210" mass="22699">MSSSSNSTTTPTQSGLLFPGFKHVEAFGPDEDYEEEVEECYVTLDMSNVAQTLVPSSTSYRLIGLDTPTPFLQLSGTIMKGRHQTLLGTELIFEETTGENERPSQDNVQYFTSTERRILFREVELKPKAPAQQTGPLNPDFISGDTLAEGNTTGLKSSYIEAAGAFDQSLQTPEGESTNPDINSGLAGSAASHAAPLQSESIEHAMEVDE</sequence>